<comment type="caution">
    <text evidence="1">The sequence shown here is derived from an EMBL/GenBank/DDBJ whole genome shotgun (WGS) entry which is preliminary data.</text>
</comment>
<name>A0A8S1IQX7_9CHLO</name>
<evidence type="ECO:0000313" key="1">
    <source>
        <dbReference type="EMBL" id="CAD7695835.1"/>
    </source>
</evidence>
<dbReference type="Proteomes" id="UP000708148">
    <property type="component" value="Unassembled WGS sequence"/>
</dbReference>
<gene>
    <name evidence="1" type="ORF">OSTQU699_LOCUS1196</name>
</gene>
<reference evidence="1" key="1">
    <citation type="submission" date="2020-12" db="EMBL/GenBank/DDBJ databases">
        <authorList>
            <person name="Iha C."/>
        </authorList>
    </citation>
    <scope>NUCLEOTIDE SEQUENCE</scope>
</reference>
<keyword evidence="2" id="KW-1185">Reference proteome</keyword>
<sequence>MKTMETQQVVVMKGQIFLLFVLMGVAAAEHNGRRLMGHSTYTSVKHTELPALQQSDGHNRDLKLLFSPNSDGGSGLGFFGALGSLISSISEDEDNGDRPGRPKPPMPFLRRGKCQCGGRVQNDIVDDFFRYCDSPDGNCCSHMSTAGAGDLQGCPCASSIACQIAPFNGAEIMAGCGYNYVCGL</sequence>
<evidence type="ECO:0000313" key="2">
    <source>
        <dbReference type="Proteomes" id="UP000708148"/>
    </source>
</evidence>
<proteinExistence type="predicted"/>
<protein>
    <submittedName>
        <fullName evidence="1">Uncharacterized protein</fullName>
    </submittedName>
</protein>
<dbReference type="EMBL" id="CAJHUC010000394">
    <property type="protein sequence ID" value="CAD7695835.1"/>
    <property type="molecule type" value="Genomic_DNA"/>
</dbReference>
<dbReference type="AlphaFoldDB" id="A0A8S1IQX7"/>
<accession>A0A8S1IQX7</accession>
<organism evidence="1 2">
    <name type="scientific">Ostreobium quekettii</name>
    <dbReference type="NCBI Taxonomy" id="121088"/>
    <lineage>
        <taxon>Eukaryota</taxon>
        <taxon>Viridiplantae</taxon>
        <taxon>Chlorophyta</taxon>
        <taxon>core chlorophytes</taxon>
        <taxon>Ulvophyceae</taxon>
        <taxon>TCBD clade</taxon>
        <taxon>Bryopsidales</taxon>
        <taxon>Ostreobineae</taxon>
        <taxon>Ostreobiaceae</taxon>
        <taxon>Ostreobium</taxon>
    </lineage>
</organism>